<gene>
    <name evidence="1" type="ORF">LY11_01834</name>
</gene>
<sequence>MKFSLLIGITIFISLNTYASLSDKTDTLHIDLDKDSIKDIVIFDRKYATLICKLSTQKFKTITSEDFEFERVSSGINATKRGFEFVNNNMRAGYRSEFAYDKTTKKIQLISMKRYELGPANNDGSGESSIDMLINTYQGSWNYYDDQKDKLIKMPLIRQKMVLPITYLSAYNDAVFFKFQDLCVKIFGQHKAELLRKNKTQTFKKTFINPVGKNTLEVEVFNPCRLNDPPFDAELCTIAARLINDKGDVKFFYDYPDAKMSLIYLDPKEITMQKVNESGTVLIPFYYCGNSEDYERKVSYIIFYKNLPYLCHLGYDCQYSGDCKLQPEQVSGVNILPLVLQKYFLQYANAKHRQKESFHQD</sequence>
<evidence type="ECO:0000313" key="1">
    <source>
        <dbReference type="EMBL" id="RAJ32153.1"/>
    </source>
</evidence>
<accession>A0A327SXF1</accession>
<dbReference type="OrthoDB" id="1439845at2"/>
<proteinExistence type="predicted"/>
<reference evidence="1 2" key="1">
    <citation type="submission" date="2018-06" db="EMBL/GenBank/DDBJ databases">
        <title>Genomic Encyclopedia of Archaeal and Bacterial Type Strains, Phase II (KMG-II): from individual species to whole genera.</title>
        <authorList>
            <person name="Goeker M."/>
        </authorList>
    </citation>
    <scope>NUCLEOTIDE SEQUENCE [LARGE SCALE GENOMIC DNA]</scope>
    <source>
        <strain evidence="1 2">DSM 14825</strain>
    </source>
</reference>
<evidence type="ECO:0000313" key="2">
    <source>
        <dbReference type="Proteomes" id="UP000249754"/>
    </source>
</evidence>
<comment type="caution">
    <text evidence="1">The sequence shown here is derived from an EMBL/GenBank/DDBJ whole genome shotgun (WGS) entry which is preliminary data.</text>
</comment>
<dbReference type="RefSeq" id="WP_111633390.1">
    <property type="nucleotide sequence ID" value="NZ_QLLR01000006.1"/>
</dbReference>
<protein>
    <submittedName>
        <fullName evidence="1">Uncharacterized protein</fullName>
    </submittedName>
</protein>
<dbReference type="AlphaFoldDB" id="A0A327SXF1"/>
<dbReference type="Proteomes" id="UP000249754">
    <property type="component" value="Unassembled WGS sequence"/>
</dbReference>
<dbReference type="EMBL" id="QLLR01000006">
    <property type="protein sequence ID" value="RAJ32153.1"/>
    <property type="molecule type" value="Genomic_DNA"/>
</dbReference>
<name>A0A327SXF1_9SPHI</name>
<organism evidence="1 2">
    <name type="scientific">Pedobacter cryoconitis</name>
    <dbReference type="NCBI Taxonomy" id="188932"/>
    <lineage>
        <taxon>Bacteria</taxon>
        <taxon>Pseudomonadati</taxon>
        <taxon>Bacteroidota</taxon>
        <taxon>Sphingobacteriia</taxon>
        <taxon>Sphingobacteriales</taxon>
        <taxon>Sphingobacteriaceae</taxon>
        <taxon>Pedobacter</taxon>
    </lineage>
</organism>